<reference evidence="1 2" key="1">
    <citation type="journal article" date="2019" name="Nat. Med.">
        <title>A library of human gut bacterial isolates paired with longitudinal multiomics data enables mechanistic microbiome research.</title>
        <authorList>
            <person name="Poyet M."/>
            <person name="Groussin M."/>
            <person name="Gibbons S.M."/>
            <person name="Avila-Pacheco J."/>
            <person name="Jiang X."/>
            <person name="Kearney S.M."/>
            <person name="Perrotta A.R."/>
            <person name="Berdy B."/>
            <person name="Zhao S."/>
            <person name="Lieberman T.D."/>
            <person name="Swanson P.K."/>
            <person name="Smith M."/>
            <person name="Roesemann S."/>
            <person name="Alexander J.E."/>
            <person name="Rich S.A."/>
            <person name="Livny J."/>
            <person name="Vlamakis H."/>
            <person name="Clish C."/>
            <person name="Bullock K."/>
            <person name="Deik A."/>
            <person name="Scott J."/>
            <person name="Pierce K.A."/>
            <person name="Xavier R.J."/>
            <person name="Alm E.J."/>
        </authorList>
    </citation>
    <scope>NUCLEOTIDE SEQUENCE [LARGE SCALE GENOMIC DNA]</scope>
    <source>
        <strain evidence="1 2">BIOML-A160</strain>
    </source>
</reference>
<dbReference type="SUPFAM" id="SSF88659">
    <property type="entry name" value="Sigma3 and sigma4 domains of RNA polymerase sigma factors"/>
    <property type="match status" value="1"/>
</dbReference>
<dbReference type="Proteomes" id="UP000436825">
    <property type="component" value="Unassembled WGS sequence"/>
</dbReference>
<organism evidence="1 2">
    <name type="scientific">Bacteroides thetaiotaomicron</name>
    <dbReference type="NCBI Taxonomy" id="818"/>
    <lineage>
        <taxon>Bacteria</taxon>
        <taxon>Pseudomonadati</taxon>
        <taxon>Bacteroidota</taxon>
        <taxon>Bacteroidia</taxon>
        <taxon>Bacteroidales</taxon>
        <taxon>Bacteroidaceae</taxon>
        <taxon>Bacteroides</taxon>
    </lineage>
</organism>
<dbReference type="EMBL" id="WCRW01000005">
    <property type="protein sequence ID" value="KAB4456830.1"/>
    <property type="molecule type" value="Genomic_DNA"/>
</dbReference>
<proteinExistence type="predicted"/>
<dbReference type="InterPro" id="IPR013324">
    <property type="entry name" value="RNA_pol_sigma_r3/r4-like"/>
</dbReference>
<evidence type="ECO:0000313" key="1">
    <source>
        <dbReference type="EMBL" id="KAB4456830.1"/>
    </source>
</evidence>
<evidence type="ECO:0000313" key="2">
    <source>
        <dbReference type="Proteomes" id="UP000436825"/>
    </source>
</evidence>
<name>A0A7J5JZ86_BACT4</name>
<protein>
    <submittedName>
        <fullName evidence="1">Sigma-70 family RNA polymerase sigma factor</fullName>
    </submittedName>
</protein>
<comment type="caution">
    <text evidence="1">The sequence shown here is derived from an EMBL/GenBank/DDBJ whole genome shotgun (WGS) entry which is preliminary data.</text>
</comment>
<dbReference type="AlphaFoldDB" id="A0A7J5JZ86"/>
<gene>
    <name evidence="1" type="ORF">GAN75_09630</name>
</gene>
<sequence>MDVKKIYSEDLQIAQSLIRRDIDITRKFFYQQCYPLFKSIYDNYYTDCINCKEFIDEIYIVVLAPSKITGKCQMENFRGESTLVSWIKTSCLYYCYGKYKLKQRMPIYEPLSHSTEKDDNDEDIFSDRKNDEQFSNQIDFSGMNCADVETLLEMMPNVRYRTIIRLLYLEQKTHKETAEALGMTMDNYYNKRILAEKQYLKICRKEEANV</sequence>
<accession>A0A7J5JZ86</accession>